<comment type="caution">
    <text evidence="2">The sequence shown here is derived from an EMBL/GenBank/DDBJ whole genome shotgun (WGS) entry which is preliminary data.</text>
</comment>
<keyword evidence="3" id="KW-1185">Reference proteome</keyword>
<accession>A0A5J5EWP3</accession>
<dbReference type="AlphaFoldDB" id="A0A5J5EWP3"/>
<gene>
    <name evidence="2" type="ORF">FN846DRAFT_17224</name>
</gene>
<protein>
    <recommendedName>
        <fullName evidence="4">F-box domain-containing protein</fullName>
    </recommendedName>
</protein>
<reference evidence="2 3" key="1">
    <citation type="submission" date="2019-09" db="EMBL/GenBank/DDBJ databases">
        <title>Draft genome of the ectomycorrhizal ascomycete Sphaerosporella brunnea.</title>
        <authorList>
            <consortium name="DOE Joint Genome Institute"/>
            <person name="Benucci G.M."/>
            <person name="Marozzi G."/>
            <person name="Antonielli L."/>
            <person name="Sanchez S."/>
            <person name="Marco P."/>
            <person name="Wang X."/>
            <person name="Falini L.B."/>
            <person name="Barry K."/>
            <person name="Haridas S."/>
            <person name="Lipzen A."/>
            <person name="Labutti K."/>
            <person name="Grigoriev I.V."/>
            <person name="Murat C."/>
            <person name="Martin F."/>
            <person name="Albertini E."/>
            <person name="Donnini D."/>
            <person name="Bonito G."/>
        </authorList>
    </citation>
    <scope>NUCLEOTIDE SEQUENCE [LARGE SCALE GENOMIC DNA]</scope>
    <source>
        <strain evidence="2 3">Sb_GMNB300</strain>
    </source>
</reference>
<proteinExistence type="predicted"/>
<evidence type="ECO:0000313" key="2">
    <source>
        <dbReference type="EMBL" id="KAA8904859.1"/>
    </source>
</evidence>
<evidence type="ECO:0008006" key="4">
    <source>
        <dbReference type="Google" id="ProtNLM"/>
    </source>
</evidence>
<organism evidence="2 3">
    <name type="scientific">Sphaerosporella brunnea</name>
    <dbReference type="NCBI Taxonomy" id="1250544"/>
    <lineage>
        <taxon>Eukaryota</taxon>
        <taxon>Fungi</taxon>
        <taxon>Dikarya</taxon>
        <taxon>Ascomycota</taxon>
        <taxon>Pezizomycotina</taxon>
        <taxon>Pezizomycetes</taxon>
        <taxon>Pezizales</taxon>
        <taxon>Pyronemataceae</taxon>
        <taxon>Sphaerosporella</taxon>
    </lineage>
</organism>
<dbReference type="OrthoDB" id="5345494at2759"/>
<evidence type="ECO:0000313" key="3">
    <source>
        <dbReference type="Proteomes" id="UP000326924"/>
    </source>
</evidence>
<dbReference type="EMBL" id="VXIS01000103">
    <property type="protein sequence ID" value="KAA8904859.1"/>
    <property type="molecule type" value="Genomic_DNA"/>
</dbReference>
<name>A0A5J5EWP3_9PEZI</name>
<sequence>MMITTTPGLGWWDGYVFPLTRAHTGTVGPFSHSSSPPPQSAFDIRVCSGRDPPHPPNNHNRNHRRPSVSLFPAATTTHLRGQYQPTRAHPPVSRSFIIRAPTYKLENLEICSDRYPLTHSMAPLTLLDILSNEYLLLHTTPYLLPTELLALGLCSRSYHSLVTHSRSVWRHIDLSVPPRAQTPLYQIELNLLLSKPFVLRDVKTLILDGLPVTVELLHDLLSSPAYRIQLLSIRECNLINERQLMLLFQYLVRTTRETPPTLKGCYWFGDMDSPDGILPSASKPRDPSAKGRFIKPGKLGDDWVGIVKACQGTIAFDTRLCTGPRHEEGHDDHIKPKLANVRLAGGCAQCGTSPEAQKGKGLKDLPKVLCAPVPLMSSDIKAACQTACKQEEDILRCDSCAHYCERCGDWWCESCLAKNEKKKFVSLDCYDCGMLCAECTRCTSRTCKSCRGEYCVTHNTGADNNWCEWCNSPERRLREFSNRSNNIAVDHQLRARTLARLNAIRSSFGGARFKDEAIVRNRCTLVAL</sequence>
<feature type="region of interest" description="Disordered" evidence="1">
    <location>
        <begin position="27"/>
        <end position="67"/>
    </location>
</feature>
<evidence type="ECO:0000256" key="1">
    <source>
        <dbReference type="SAM" id="MobiDB-lite"/>
    </source>
</evidence>
<dbReference type="Proteomes" id="UP000326924">
    <property type="component" value="Unassembled WGS sequence"/>
</dbReference>
<dbReference type="InParanoid" id="A0A5J5EWP3"/>